<organism evidence="8 9">
    <name type="scientific">Terfezia boudieri ATCC MYA-4762</name>
    <dbReference type="NCBI Taxonomy" id="1051890"/>
    <lineage>
        <taxon>Eukaryota</taxon>
        <taxon>Fungi</taxon>
        <taxon>Dikarya</taxon>
        <taxon>Ascomycota</taxon>
        <taxon>Pezizomycotina</taxon>
        <taxon>Pezizomycetes</taxon>
        <taxon>Pezizales</taxon>
        <taxon>Pezizaceae</taxon>
        <taxon>Terfezia</taxon>
    </lineage>
</organism>
<feature type="region of interest" description="Disordered" evidence="6">
    <location>
        <begin position="560"/>
        <end position="587"/>
    </location>
</feature>
<dbReference type="FunCoup" id="A0A3N4L7J5">
    <property type="interactions" value="452"/>
</dbReference>
<feature type="compositionally biased region" description="Acidic residues" evidence="6">
    <location>
        <begin position="573"/>
        <end position="586"/>
    </location>
</feature>
<evidence type="ECO:0000256" key="2">
    <source>
        <dbReference type="ARBA" id="ARBA00006613"/>
    </source>
</evidence>
<keyword evidence="5" id="KW-0472">Membrane</keyword>
<keyword evidence="3" id="KW-0813">Transport</keyword>
<evidence type="ECO:0000313" key="9">
    <source>
        <dbReference type="Proteomes" id="UP000267821"/>
    </source>
</evidence>
<dbReference type="Gene3D" id="1.25.10.10">
    <property type="entry name" value="Leucine-rich Repeat Variant"/>
    <property type="match status" value="1"/>
</dbReference>
<feature type="region of interest" description="Disordered" evidence="6">
    <location>
        <begin position="733"/>
        <end position="825"/>
    </location>
</feature>
<protein>
    <recommendedName>
        <fullName evidence="7">Clathrin/coatomer adaptor adaptin-like N-terminal domain-containing protein</fullName>
    </recommendedName>
</protein>
<accession>A0A3N4L7J5</accession>
<evidence type="ECO:0000256" key="1">
    <source>
        <dbReference type="ARBA" id="ARBA00004308"/>
    </source>
</evidence>
<dbReference type="PANTHER" id="PTHR11134">
    <property type="entry name" value="ADAPTOR COMPLEX SUBUNIT BETA FAMILY MEMBER"/>
    <property type="match status" value="1"/>
</dbReference>
<comment type="similarity">
    <text evidence="2">Belongs to the adaptor complexes large subunit family.</text>
</comment>
<feature type="domain" description="Clathrin/coatomer adaptor adaptin-like N-terminal" evidence="7">
    <location>
        <begin position="44"/>
        <end position="626"/>
    </location>
</feature>
<dbReference type="Pfam" id="PF01602">
    <property type="entry name" value="Adaptin_N"/>
    <property type="match status" value="1"/>
</dbReference>
<keyword evidence="9" id="KW-1185">Reference proteome</keyword>
<evidence type="ECO:0000256" key="3">
    <source>
        <dbReference type="ARBA" id="ARBA00022448"/>
    </source>
</evidence>
<evidence type="ECO:0000256" key="6">
    <source>
        <dbReference type="SAM" id="MobiDB-lite"/>
    </source>
</evidence>
<dbReference type="EMBL" id="ML121622">
    <property type="protein sequence ID" value="RPB18566.1"/>
    <property type="molecule type" value="Genomic_DNA"/>
</dbReference>
<gene>
    <name evidence="8" type="ORF">L211DRAFT_831463</name>
</gene>
<dbReference type="InterPro" id="IPR016024">
    <property type="entry name" value="ARM-type_fold"/>
</dbReference>
<reference evidence="8 9" key="1">
    <citation type="journal article" date="2018" name="Nat. Ecol. Evol.">
        <title>Pezizomycetes genomes reveal the molecular basis of ectomycorrhizal truffle lifestyle.</title>
        <authorList>
            <person name="Murat C."/>
            <person name="Payen T."/>
            <person name="Noel B."/>
            <person name="Kuo A."/>
            <person name="Morin E."/>
            <person name="Chen J."/>
            <person name="Kohler A."/>
            <person name="Krizsan K."/>
            <person name="Balestrini R."/>
            <person name="Da Silva C."/>
            <person name="Montanini B."/>
            <person name="Hainaut M."/>
            <person name="Levati E."/>
            <person name="Barry K.W."/>
            <person name="Belfiori B."/>
            <person name="Cichocki N."/>
            <person name="Clum A."/>
            <person name="Dockter R.B."/>
            <person name="Fauchery L."/>
            <person name="Guy J."/>
            <person name="Iotti M."/>
            <person name="Le Tacon F."/>
            <person name="Lindquist E.A."/>
            <person name="Lipzen A."/>
            <person name="Malagnac F."/>
            <person name="Mello A."/>
            <person name="Molinier V."/>
            <person name="Miyauchi S."/>
            <person name="Poulain J."/>
            <person name="Riccioni C."/>
            <person name="Rubini A."/>
            <person name="Sitrit Y."/>
            <person name="Splivallo R."/>
            <person name="Traeger S."/>
            <person name="Wang M."/>
            <person name="Zifcakova L."/>
            <person name="Wipf D."/>
            <person name="Zambonelli A."/>
            <person name="Paolocci F."/>
            <person name="Nowrousian M."/>
            <person name="Ottonello S."/>
            <person name="Baldrian P."/>
            <person name="Spatafora J.W."/>
            <person name="Henrissat B."/>
            <person name="Nagy L.G."/>
            <person name="Aury J.M."/>
            <person name="Wincker P."/>
            <person name="Grigoriev I.V."/>
            <person name="Bonfante P."/>
            <person name="Martin F.M."/>
        </authorList>
    </citation>
    <scope>NUCLEOTIDE SEQUENCE [LARGE SCALE GENOMIC DNA]</scope>
    <source>
        <strain evidence="8 9">ATCC MYA-4762</strain>
    </source>
</reference>
<sequence length="825" mass="90496">MESLARISNMLETARDLTLEAAQSASAAGRRKDLLGLGPKALTVQETRKLLNSRMDREVLEGLKRVMESLFRGSDCSEFFPDVIKNVASPILEIKKLVYIYLLRYAESEPDLALLSINTIQKSLTDQNPLIRAMAIRVMSGIRVPVISQIVALAIKKCVTDMSPYVRKSAALAIPKCYRLDPGTLGLLTENLGTLLGDKSCFVVGAAVMAFLEVCPEKLDLVHKHYKGLCKMLVEMDEWGQLAVVNLLTIYARKCFPQVKHHGKEGMYVMDPDLELFLEKCKLLLHSRNSAVITSIAKAFHHLSPPNSTTYLVHITGPLVSLLRCPPDIAHMSLINIVSISLSHPSLFASYATHFLIQPSLEPSHLWKLKMEMQTLMFPYLKKPLRSLILTELEYFAKGWDKELVRESVRAIGRCAQTESAAGRERVAKRCLGVLLRLVTEDSAVGGAVVVAESLTVIRHIIQSYAARKQRGGEEYANMVVIKLARALDTTMHPQARASIIWLVGEFAGGGNGGMGNIAADTLRILAKGFADESESVRGMIVLLAAKVYVAYLNRRKERREKEKAARGSGDEGSGEEDDDDEEDEELSTHPIPLLYTYLLHLLSRYDTSYDLRDRARLYRSLLSDPQSTQLASLLLQAPKPAPEARSPSERVLKDGWVVGSASLALGVLEGEAGGGNGGVRGYVGLPVWVRKGEEVGREAREVGEVVIGRVGDTGGIVRGTGVAGGVEAVKAVNGNGSGGTGGGKEEPKSLEDWLASEGSSGDDESEEEEEEDGEEEDEEGDDEEEDDEEEDKDKEEEEEEEEEEDEEEDASGDEKTSMLPRSSS</sequence>
<dbReference type="Proteomes" id="UP000267821">
    <property type="component" value="Unassembled WGS sequence"/>
</dbReference>
<feature type="compositionally biased region" description="Acidic residues" evidence="6">
    <location>
        <begin position="761"/>
        <end position="812"/>
    </location>
</feature>
<proteinExistence type="inferred from homology"/>
<evidence type="ECO:0000259" key="7">
    <source>
        <dbReference type="Pfam" id="PF01602"/>
    </source>
</evidence>
<dbReference type="GO" id="GO:0006886">
    <property type="term" value="P:intracellular protein transport"/>
    <property type="evidence" value="ECO:0007669"/>
    <property type="project" value="InterPro"/>
</dbReference>
<dbReference type="InterPro" id="IPR002553">
    <property type="entry name" value="Clathrin/coatomer_adapt-like_N"/>
</dbReference>
<dbReference type="InterPro" id="IPR026739">
    <property type="entry name" value="AP_beta"/>
</dbReference>
<dbReference type="InParanoid" id="A0A3N4L7J5"/>
<evidence type="ECO:0000313" key="8">
    <source>
        <dbReference type="EMBL" id="RPB18566.1"/>
    </source>
</evidence>
<dbReference type="InterPro" id="IPR011989">
    <property type="entry name" value="ARM-like"/>
</dbReference>
<dbReference type="SUPFAM" id="SSF48371">
    <property type="entry name" value="ARM repeat"/>
    <property type="match status" value="1"/>
</dbReference>
<comment type="subcellular location">
    <subcellularLocation>
        <location evidence="1">Endomembrane system</location>
    </subcellularLocation>
</comment>
<keyword evidence="4" id="KW-0653">Protein transport</keyword>
<dbReference type="AlphaFoldDB" id="A0A3N4L7J5"/>
<dbReference type="GO" id="GO:0012505">
    <property type="term" value="C:endomembrane system"/>
    <property type="evidence" value="ECO:0007669"/>
    <property type="project" value="UniProtKB-SubCell"/>
</dbReference>
<name>A0A3N4L7J5_9PEZI</name>
<dbReference type="OrthoDB" id="10254310at2759"/>
<feature type="compositionally biased region" description="Basic and acidic residues" evidence="6">
    <location>
        <begin position="560"/>
        <end position="570"/>
    </location>
</feature>
<evidence type="ECO:0000256" key="4">
    <source>
        <dbReference type="ARBA" id="ARBA00022927"/>
    </source>
</evidence>
<dbReference type="GO" id="GO:0030123">
    <property type="term" value="C:AP-3 adaptor complex"/>
    <property type="evidence" value="ECO:0007669"/>
    <property type="project" value="InterPro"/>
</dbReference>
<dbReference type="STRING" id="1051890.A0A3N4L7J5"/>
<dbReference type="GO" id="GO:0016192">
    <property type="term" value="P:vesicle-mediated transport"/>
    <property type="evidence" value="ECO:0007669"/>
    <property type="project" value="InterPro"/>
</dbReference>
<evidence type="ECO:0000256" key="5">
    <source>
        <dbReference type="ARBA" id="ARBA00023136"/>
    </source>
</evidence>